<reference evidence="2" key="1">
    <citation type="submission" date="2015-04" db="UniProtKB">
        <authorList>
            <consortium name="EnsemblPlants"/>
        </authorList>
    </citation>
    <scope>IDENTIFICATION</scope>
</reference>
<evidence type="ECO:0000313" key="3">
    <source>
        <dbReference type="Proteomes" id="UP000026962"/>
    </source>
</evidence>
<dbReference type="EnsemblPlants" id="OPUNC03G13020.1">
    <property type="protein sequence ID" value="OPUNC03G13020.1"/>
    <property type="gene ID" value="OPUNC03G13020"/>
</dbReference>
<keyword evidence="3" id="KW-1185">Reference proteome</keyword>
<feature type="region of interest" description="Disordered" evidence="1">
    <location>
        <begin position="69"/>
        <end position="92"/>
    </location>
</feature>
<protein>
    <submittedName>
        <fullName evidence="2">Uncharacterized protein</fullName>
    </submittedName>
</protein>
<reference evidence="2" key="2">
    <citation type="submission" date="2018-05" db="EMBL/GenBank/DDBJ databases">
        <title>OpunRS2 (Oryza punctata Reference Sequence Version 2).</title>
        <authorList>
            <person name="Zhang J."/>
            <person name="Kudrna D."/>
            <person name="Lee S."/>
            <person name="Talag J."/>
            <person name="Welchert J."/>
            <person name="Wing R.A."/>
        </authorList>
    </citation>
    <scope>NUCLEOTIDE SEQUENCE [LARGE SCALE GENOMIC DNA]</scope>
</reference>
<feature type="compositionally biased region" description="Low complexity" evidence="1">
    <location>
        <begin position="1"/>
        <end position="12"/>
    </location>
</feature>
<dbReference type="Proteomes" id="UP000026962">
    <property type="component" value="Chromosome 3"/>
</dbReference>
<organism evidence="2">
    <name type="scientific">Oryza punctata</name>
    <name type="common">Red rice</name>
    <dbReference type="NCBI Taxonomy" id="4537"/>
    <lineage>
        <taxon>Eukaryota</taxon>
        <taxon>Viridiplantae</taxon>
        <taxon>Streptophyta</taxon>
        <taxon>Embryophyta</taxon>
        <taxon>Tracheophyta</taxon>
        <taxon>Spermatophyta</taxon>
        <taxon>Magnoliopsida</taxon>
        <taxon>Liliopsida</taxon>
        <taxon>Poales</taxon>
        <taxon>Poaceae</taxon>
        <taxon>BOP clade</taxon>
        <taxon>Oryzoideae</taxon>
        <taxon>Oryzeae</taxon>
        <taxon>Oryzinae</taxon>
        <taxon>Oryza</taxon>
    </lineage>
</organism>
<sequence length="92" mass="10504">MAQARRAGGQRRCPWRWRQHGEKEDSEEEGKQGQGRRKVLTLWQPCSGTPRVADGVDDRLLDRSIDGTAAYPSLYPTEAQHKPAATEQTERW</sequence>
<dbReference type="Gramene" id="OPUNC03G13020.1">
    <property type="protein sequence ID" value="OPUNC03G13020.1"/>
    <property type="gene ID" value="OPUNC03G13020"/>
</dbReference>
<dbReference type="HOGENOM" id="CLU_2417079_0_0_1"/>
<name>A0A0E0KCE3_ORYPU</name>
<evidence type="ECO:0000256" key="1">
    <source>
        <dbReference type="SAM" id="MobiDB-lite"/>
    </source>
</evidence>
<dbReference type="AlphaFoldDB" id="A0A0E0KCE3"/>
<feature type="region of interest" description="Disordered" evidence="1">
    <location>
        <begin position="1"/>
        <end position="37"/>
    </location>
</feature>
<proteinExistence type="predicted"/>
<accession>A0A0E0KCE3</accession>
<evidence type="ECO:0000313" key="2">
    <source>
        <dbReference type="EnsemblPlants" id="OPUNC03G13020.1"/>
    </source>
</evidence>